<dbReference type="InterPro" id="IPR033798">
    <property type="entry name" value="LodA-like"/>
</dbReference>
<evidence type="ECO:0000259" key="3">
    <source>
        <dbReference type="Pfam" id="PF18417"/>
    </source>
</evidence>
<feature type="domain" description="L-Lysine epsilon oxidase N-terminal" evidence="2">
    <location>
        <begin position="12"/>
        <end position="223"/>
    </location>
</feature>
<name>A0ABR7Q8S4_9FLAO</name>
<feature type="domain" description="L-lysine epsilon oxidase C-terminal" evidence="3">
    <location>
        <begin position="354"/>
        <end position="488"/>
    </location>
</feature>
<dbReference type="RefSeq" id="WP_187562014.1">
    <property type="nucleotide sequence ID" value="NZ_JACGWS010000005.1"/>
</dbReference>
<dbReference type="Pfam" id="PF17990">
    <property type="entry name" value="LodA_N"/>
    <property type="match status" value="1"/>
</dbReference>
<feature type="region of interest" description="Disordered" evidence="1">
    <location>
        <begin position="620"/>
        <end position="642"/>
    </location>
</feature>
<gene>
    <name evidence="4" type="ORF">H2O64_09800</name>
</gene>
<dbReference type="Pfam" id="PF18417">
    <property type="entry name" value="LodA_C"/>
    <property type="match status" value="1"/>
</dbReference>
<dbReference type="InterPro" id="IPR041173">
    <property type="entry name" value="LodA_C"/>
</dbReference>
<keyword evidence="5" id="KW-1185">Reference proteome</keyword>
<organism evidence="4 5">
    <name type="scientific">Kordia aestuariivivens</name>
    <dbReference type="NCBI Taxonomy" id="2759037"/>
    <lineage>
        <taxon>Bacteria</taxon>
        <taxon>Pseudomonadati</taxon>
        <taxon>Bacteroidota</taxon>
        <taxon>Flavobacteriia</taxon>
        <taxon>Flavobacteriales</taxon>
        <taxon>Flavobacteriaceae</taxon>
        <taxon>Kordia</taxon>
    </lineage>
</organism>
<dbReference type="InterPro" id="IPR041168">
    <property type="entry name" value="LodA_N"/>
</dbReference>
<proteinExistence type="predicted"/>
<reference evidence="4 5" key="1">
    <citation type="submission" date="2020-07" db="EMBL/GenBank/DDBJ databases">
        <title>Description of Kordia aestuariivivens sp. nov., isolated from a tidal flat.</title>
        <authorList>
            <person name="Park S."/>
            <person name="Yoon J.-H."/>
        </authorList>
    </citation>
    <scope>NUCLEOTIDE SEQUENCE [LARGE SCALE GENOMIC DNA]</scope>
    <source>
        <strain evidence="4 5">YSTF-M3</strain>
    </source>
</reference>
<dbReference type="Proteomes" id="UP000619238">
    <property type="component" value="Unassembled WGS sequence"/>
</dbReference>
<evidence type="ECO:0000256" key="1">
    <source>
        <dbReference type="SAM" id="MobiDB-lite"/>
    </source>
</evidence>
<evidence type="ECO:0000259" key="2">
    <source>
        <dbReference type="Pfam" id="PF17990"/>
    </source>
</evidence>
<evidence type="ECO:0000313" key="5">
    <source>
        <dbReference type="Proteomes" id="UP000619238"/>
    </source>
</evidence>
<sequence length="642" mass="72116">MNTNEISSVAIYPPIGISRIGNSDEYFFAPDLPGVEIKPKGGYKDKKGRVKKQVARFRIYAFDKNGNPLGEITETKESNIQWRLDVANVKSAWYMFNNALDLPGAGIPSAYRNSSITGDDREQLAITPTPVSITGKNEKGKKYNFNDGRFFGKKVKLGHVETDDEGRLLFFGGDGKSASEDNKPAITFANNEGWHDDTCDGVVRATVTINGKKFEAEPGNVAVTPPNFGPGLYGVVTMNDVVQDLFIREMNYPDPAAKGVVFWEHIYPMLRRMTDTQWVNSGFFMLFGKNSPSDFTNPELVKQLASPLAGAQTLRTRVFEWFRNPDSNEYTPEKVPPFYGDGFGEYDKIAIVDLPITRTQYARLEKWANGDFKTGKPQKQVPFDELSPAQQVNALNQAPMEECLGGPFHPGIELTWPMRVKEMWKKPYRLNVVKEGEATELNFGPLLSPAIALGKDGPLSKSGPGALTRWLGVPWQTDEASCLSGYDVTTYLPLPSFWAARVPNQILSEDSYVRSIQAGKLNIAQRLKHFDYRQDWLRDLGTVYQTKINLMISEWHELGIITKTEDDASNNEQGFLPDVVWKETGRDFHTDEVDATFAQVLRAETIEDDEKVKAKRLLQATKAADKSSESKRKRRSFSRGER</sequence>
<evidence type="ECO:0000313" key="4">
    <source>
        <dbReference type="EMBL" id="MBC8754964.1"/>
    </source>
</evidence>
<dbReference type="CDD" id="cd14731">
    <property type="entry name" value="LodA_like_1"/>
    <property type="match status" value="1"/>
</dbReference>
<feature type="compositionally biased region" description="Basic residues" evidence="1">
    <location>
        <begin position="631"/>
        <end position="642"/>
    </location>
</feature>
<protein>
    <recommendedName>
        <fullName evidence="6">L-lysine 6-oxidase</fullName>
    </recommendedName>
</protein>
<evidence type="ECO:0008006" key="6">
    <source>
        <dbReference type="Google" id="ProtNLM"/>
    </source>
</evidence>
<comment type="caution">
    <text evidence="4">The sequence shown here is derived from an EMBL/GenBank/DDBJ whole genome shotgun (WGS) entry which is preliminary data.</text>
</comment>
<accession>A0ABR7Q8S4</accession>
<dbReference type="EMBL" id="JACGWS010000005">
    <property type="protein sequence ID" value="MBC8754964.1"/>
    <property type="molecule type" value="Genomic_DNA"/>
</dbReference>